<dbReference type="Gene3D" id="3.40.50.1820">
    <property type="entry name" value="alpha/beta hydrolase"/>
    <property type="match status" value="1"/>
</dbReference>
<evidence type="ECO:0008006" key="3">
    <source>
        <dbReference type="Google" id="ProtNLM"/>
    </source>
</evidence>
<sequence>MRYCTGESSVCRRAAPQAAAAPCRGLAVLLPGFGYGPDKPLLHYARKAALAAGFEVLAVEYGPLPRDRADLARAVRDAFGPALAAAAAQLDSALAGRAFRSVFFVSKSFGTLVAGELTARRPALEAKNFYFTPLPAALPYLAQPGGQRLAAAGTADPFVTASDRARMRAALGDRLLLFEGADHSLEVPGDPLAGVAILEQVTAALCRMMT</sequence>
<dbReference type="InterPro" id="IPR029058">
    <property type="entry name" value="AB_hydrolase_fold"/>
</dbReference>
<dbReference type="SUPFAM" id="SSF53474">
    <property type="entry name" value="alpha/beta-Hydrolases"/>
    <property type="match status" value="1"/>
</dbReference>
<proteinExistence type="predicted"/>
<name>A0A923IED3_9FIRM</name>
<accession>A0A923IED3</accession>
<dbReference type="AlphaFoldDB" id="A0A923IED3"/>
<organism evidence="1 2">
    <name type="scientific">Anaerofilum hominis</name>
    <dbReference type="NCBI Taxonomy" id="2763016"/>
    <lineage>
        <taxon>Bacteria</taxon>
        <taxon>Bacillati</taxon>
        <taxon>Bacillota</taxon>
        <taxon>Clostridia</taxon>
        <taxon>Eubacteriales</taxon>
        <taxon>Oscillospiraceae</taxon>
        <taxon>Anaerofilum</taxon>
    </lineage>
</organism>
<evidence type="ECO:0000313" key="1">
    <source>
        <dbReference type="EMBL" id="MBC5581730.1"/>
    </source>
</evidence>
<gene>
    <name evidence="1" type="ORF">H8S23_09440</name>
</gene>
<reference evidence="1" key="1">
    <citation type="submission" date="2020-08" db="EMBL/GenBank/DDBJ databases">
        <title>Genome public.</title>
        <authorList>
            <person name="Liu C."/>
            <person name="Sun Q."/>
        </authorList>
    </citation>
    <scope>NUCLEOTIDE SEQUENCE</scope>
    <source>
        <strain evidence="1">BX8</strain>
    </source>
</reference>
<evidence type="ECO:0000313" key="2">
    <source>
        <dbReference type="Proteomes" id="UP000659630"/>
    </source>
</evidence>
<keyword evidence="2" id="KW-1185">Reference proteome</keyword>
<dbReference type="Proteomes" id="UP000659630">
    <property type="component" value="Unassembled WGS sequence"/>
</dbReference>
<protein>
    <recommendedName>
        <fullName evidence="3">Alpha/beta hydrolase</fullName>
    </recommendedName>
</protein>
<dbReference type="RefSeq" id="WP_186888094.1">
    <property type="nucleotide sequence ID" value="NZ_JACONZ010000003.1"/>
</dbReference>
<comment type="caution">
    <text evidence="1">The sequence shown here is derived from an EMBL/GenBank/DDBJ whole genome shotgun (WGS) entry which is preliminary data.</text>
</comment>
<dbReference type="EMBL" id="JACONZ010000003">
    <property type="protein sequence ID" value="MBC5581730.1"/>
    <property type="molecule type" value="Genomic_DNA"/>
</dbReference>